<dbReference type="GO" id="GO:1990904">
    <property type="term" value="C:ribonucleoprotein complex"/>
    <property type="evidence" value="ECO:0007669"/>
    <property type="project" value="TreeGrafter"/>
</dbReference>
<dbReference type="GO" id="GO:0003724">
    <property type="term" value="F:RNA helicase activity"/>
    <property type="evidence" value="ECO:0007669"/>
    <property type="project" value="TreeGrafter"/>
</dbReference>
<evidence type="ECO:0000313" key="4">
    <source>
        <dbReference type="EMBL" id="CAF3972749.1"/>
    </source>
</evidence>
<dbReference type="GO" id="GO:0043138">
    <property type="term" value="F:3'-5' DNA helicase activity"/>
    <property type="evidence" value="ECO:0007669"/>
    <property type="project" value="TreeGrafter"/>
</dbReference>
<evidence type="ECO:0000256" key="2">
    <source>
        <dbReference type="ARBA" id="ARBA00022806"/>
    </source>
</evidence>
<proteinExistence type="predicted"/>
<dbReference type="GO" id="GO:0016887">
    <property type="term" value="F:ATP hydrolysis activity"/>
    <property type="evidence" value="ECO:0007669"/>
    <property type="project" value="TreeGrafter"/>
</dbReference>
<comment type="caution">
    <text evidence="3">The sequence shown here is derived from an EMBL/GenBank/DDBJ whole genome shotgun (WGS) entry which is preliminary data.</text>
</comment>
<dbReference type="GO" id="GO:0045944">
    <property type="term" value="P:positive regulation of transcription by RNA polymerase II"/>
    <property type="evidence" value="ECO:0007669"/>
    <property type="project" value="TreeGrafter"/>
</dbReference>
<dbReference type="InterPro" id="IPR027417">
    <property type="entry name" value="P-loop_NTPase"/>
</dbReference>
<dbReference type="Proteomes" id="UP000663864">
    <property type="component" value="Unassembled WGS sequence"/>
</dbReference>
<dbReference type="GO" id="GO:0005730">
    <property type="term" value="C:nucleolus"/>
    <property type="evidence" value="ECO:0007669"/>
    <property type="project" value="TreeGrafter"/>
</dbReference>
<dbReference type="SUPFAM" id="SSF52540">
    <property type="entry name" value="P-loop containing nucleoside triphosphate hydrolases"/>
    <property type="match status" value="1"/>
</dbReference>
<evidence type="ECO:0000256" key="1">
    <source>
        <dbReference type="ARBA" id="ARBA00022801"/>
    </source>
</evidence>
<dbReference type="PANTHER" id="PTHR18934:SF119">
    <property type="entry name" value="ATP-DEPENDENT RNA HELICASE A"/>
    <property type="match status" value="1"/>
</dbReference>
<name>A0A814WVZ5_9BILA</name>
<dbReference type="PANTHER" id="PTHR18934">
    <property type="entry name" value="ATP-DEPENDENT RNA HELICASE"/>
    <property type="match status" value="1"/>
</dbReference>
<protein>
    <submittedName>
        <fullName evidence="3">Uncharacterized protein</fullName>
    </submittedName>
</protein>
<keyword evidence="2" id="KW-0347">Helicase</keyword>
<keyword evidence="1" id="KW-0378">Hydrolase</keyword>
<dbReference type="Proteomes" id="UP000663836">
    <property type="component" value="Unassembled WGS sequence"/>
</dbReference>
<organism evidence="3 5">
    <name type="scientific">Rotaria sordida</name>
    <dbReference type="NCBI Taxonomy" id="392033"/>
    <lineage>
        <taxon>Eukaryota</taxon>
        <taxon>Metazoa</taxon>
        <taxon>Spiralia</taxon>
        <taxon>Gnathifera</taxon>
        <taxon>Rotifera</taxon>
        <taxon>Eurotatoria</taxon>
        <taxon>Bdelloidea</taxon>
        <taxon>Philodinida</taxon>
        <taxon>Philodinidae</taxon>
        <taxon>Rotaria</taxon>
    </lineage>
</organism>
<dbReference type="GO" id="GO:0003723">
    <property type="term" value="F:RNA binding"/>
    <property type="evidence" value="ECO:0007669"/>
    <property type="project" value="TreeGrafter"/>
</dbReference>
<accession>A0A814WVZ5</accession>
<dbReference type="GO" id="GO:0050684">
    <property type="term" value="P:regulation of mRNA processing"/>
    <property type="evidence" value="ECO:0007669"/>
    <property type="project" value="TreeGrafter"/>
</dbReference>
<dbReference type="EMBL" id="CAJNOT010001492">
    <property type="protein sequence ID" value="CAF1207755.1"/>
    <property type="molecule type" value="Genomic_DNA"/>
</dbReference>
<dbReference type="AlphaFoldDB" id="A0A814WVZ5"/>
<evidence type="ECO:0000313" key="3">
    <source>
        <dbReference type="EMBL" id="CAF1207755.1"/>
    </source>
</evidence>
<dbReference type="Gene3D" id="3.40.50.300">
    <property type="entry name" value="P-loop containing nucleotide triphosphate hydrolases"/>
    <property type="match status" value="1"/>
</dbReference>
<dbReference type="EMBL" id="CAJOBD010003936">
    <property type="protein sequence ID" value="CAF3972749.1"/>
    <property type="molecule type" value="Genomic_DNA"/>
</dbReference>
<reference evidence="3" key="1">
    <citation type="submission" date="2021-02" db="EMBL/GenBank/DDBJ databases">
        <authorList>
            <person name="Nowell W R."/>
        </authorList>
    </citation>
    <scope>NUCLEOTIDE SEQUENCE</scope>
</reference>
<gene>
    <name evidence="4" type="ORF">JBS370_LOCUS24729</name>
    <name evidence="3" type="ORF">ZHD862_LOCUS23202</name>
</gene>
<keyword evidence="2" id="KW-0547">Nucleotide-binding</keyword>
<keyword evidence="2" id="KW-0067">ATP-binding</keyword>
<sequence length="171" mass="19839">MKDINYNTICDQQYSPQTASTMSQLSEKFLSFHLIEVKKKPESSVITIDDVVYITDSCKVKQRLFLSHNNMTNYVTSWASKINLTQRRSRAGRTRTGCCFYLCLKTRYEHLDSYLLPEIFRTPLHELALAIKLLKLGDIKAFLSKAIEQPPMDAVIEAEFTLKCKSFFYFI</sequence>
<evidence type="ECO:0000313" key="5">
    <source>
        <dbReference type="Proteomes" id="UP000663864"/>
    </source>
</evidence>